<evidence type="ECO:0000313" key="3">
    <source>
        <dbReference type="EMBL" id="RLJ23803.1"/>
    </source>
</evidence>
<dbReference type="Pfam" id="PF18735">
    <property type="entry name" value="HEPN_RiboL-PSP"/>
    <property type="match status" value="1"/>
</dbReference>
<reference evidence="3 5" key="2">
    <citation type="submission" date="2018-10" db="EMBL/GenBank/DDBJ databases">
        <title>Genomic Encyclopedia of Archaeal and Bacterial Type Strains, Phase II (KMG-II): from individual species to whole genera.</title>
        <authorList>
            <person name="Goeker M."/>
        </authorList>
    </citation>
    <scope>NUCLEOTIDE SEQUENCE [LARGE SCALE GENOMIC DNA]</scope>
    <source>
        <strain evidence="3 5">DSM 21886</strain>
    </source>
</reference>
<evidence type="ECO:0000313" key="2">
    <source>
        <dbReference type="EMBL" id="PKW20238.1"/>
    </source>
</evidence>
<name>A0A497UGQ3_9FLAO</name>
<feature type="domain" description="RiboL-PSP-HEPN" evidence="1">
    <location>
        <begin position="16"/>
        <end position="162"/>
    </location>
</feature>
<evidence type="ECO:0000313" key="4">
    <source>
        <dbReference type="Proteomes" id="UP000233767"/>
    </source>
</evidence>
<evidence type="ECO:0000313" key="5">
    <source>
        <dbReference type="Proteomes" id="UP000275027"/>
    </source>
</evidence>
<reference evidence="2 4" key="1">
    <citation type="submission" date="2017-12" db="EMBL/GenBank/DDBJ databases">
        <title>Genomic Encyclopedia of Type Strains, Phase III (KMG-III): the genomes of soil and plant-associated and newly described type strains.</title>
        <authorList>
            <person name="Whitman W."/>
        </authorList>
    </citation>
    <scope>NUCLEOTIDE SEQUENCE [LARGE SCALE GENOMIC DNA]</scope>
    <source>
        <strain evidence="2 4">IP-10</strain>
    </source>
</reference>
<dbReference type="Proteomes" id="UP000275027">
    <property type="component" value="Unassembled WGS sequence"/>
</dbReference>
<comment type="caution">
    <text evidence="3">The sequence shown here is derived from an EMBL/GenBank/DDBJ whole genome shotgun (WGS) entry which is preliminary data.</text>
</comment>
<dbReference type="EMBL" id="RCCB01000014">
    <property type="protein sequence ID" value="RLJ23803.1"/>
    <property type="molecule type" value="Genomic_DNA"/>
</dbReference>
<organism evidence="3 5">
    <name type="scientific">Flavobacterium lindanitolerans</name>
    <dbReference type="NCBI Taxonomy" id="428988"/>
    <lineage>
        <taxon>Bacteria</taxon>
        <taxon>Pseudomonadati</taxon>
        <taxon>Bacteroidota</taxon>
        <taxon>Flavobacteriia</taxon>
        <taxon>Flavobacteriales</taxon>
        <taxon>Flavobacteriaceae</taxon>
        <taxon>Flavobacterium</taxon>
    </lineage>
</organism>
<accession>A0A497UGQ3</accession>
<dbReference type="EMBL" id="PJND01000010">
    <property type="protein sequence ID" value="PKW20238.1"/>
    <property type="molecule type" value="Genomic_DNA"/>
</dbReference>
<keyword evidence="4" id="KW-1185">Reference proteome</keyword>
<dbReference type="InterPro" id="IPR041519">
    <property type="entry name" value="HEPN_RiboL-PSP"/>
</dbReference>
<dbReference type="RefSeq" id="WP_101472770.1">
    <property type="nucleotide sequence ID" value="NZ_PJND01000010.1"/>
</dbReference>
<sequence length="163" mass="18529">MNNQTAQILANECDDDLARIEKIIDVLTNTNPAVPFLTKYSIIKACGTLEQCFKIIISDFCTHNQNSQTKKFIDITFRESSINPNIDNIHKSLSRFDSTWNNTFKNLLRADPNIHRIKSSISSLNNARNQFAHGGNPGVTFNDVKDYFDDAKIIIDYIDQSVK</sequence>
<gene>
    <name evidence="2" type="ORF">B0G92_2950</name>
    <name evidence="3" type="ORF">CLV50_3077</name>
</gene>
<protein>
    <recommendedName>
        <fullName evidence="1">RiboL-PSP-HEPN domain-containing protein</fullName>
    </recommendedName>
</protein>
<dbReference type="AlphaFoldDB" id="A0A497UGQ3"/>
<evidence type="ECO:0000259" key="1">
    <source>
        <dbReference type="Pfam" id="PF18735"/>
    </source>
</evidence>
<proteinExistence type="predicted"/>
<dbReference type="Proteomes" id="UP000233767">
    <property type="component" value="Unassembled WGS sequence"/>
</dbReference>